<dbReference type="InterPro" id="IPR043216">
    <property type="entry name" value="PAP-like"/>
</dbReference>
<feature type="transmembrane region" description="Helical" evidence="6">
    <location>
        <begin position="169"/>
        <end position="187"/>
    </location>
</feature>
<evidence type="ECO:0000256" key="1">
    <source>
        <dbReference type="ARBA" id="ARBA00004141"/>
    </source>
</evidence>
<gene>
    <name evidence="8" type="ORF">LCOR_01621.1</name>
</gene>
<sequence>MSSLQVDWKSPITRRIIRSYIPDWVLVVVMAAVFLGVDNIAPFRREFSLEDKTIMFTHSARDSVPMWLVAIICCIIPIIIIAIISLGLRRSLVDCHSGILGLCVSLSLCAMLTTVIKVSVGRPRPDFIDRCQPPSGSSDPEFGLSNYTICTTPADTHDMIDGFKSFPSGHSSFSFAGLSYLAFYLAGKMQMFADELGRTYKGFLFSFPIIGSLLVAISRTEDYRHHWQDVFIGSLLGLGCAYFAYRQYYPALGRVTCATPFKARLDGFKGRATNLQVPDGPLQQPNYGANNELPMIDQPLQTVNVDGGDYITQHNVR</sequence>
<feature type="transmembrane region" description="Helical" evidence="6">
    <location>
        <begin position="64"/>
        <end position="87"/>
    </location>
</feature>
<evidence type="ECO:0000256" key="4">
    <source>
        <dbReference type="ARBA" id="ARBA00022989"/>
    </source>
</evidence>
<dbReference type="Pfam" id="PF01569">
    <property type="entry name" value="PAP2"/>
    <property type="match status" value="1"/>
</dbReference>
<dbReference type="GO" id="GO:0046839">
    <property type="term" value="P:phospholipid dephosphorylation"/>
    <property type="evidence" value="ECO:0007669"/>
    <property type="project" value="TreeGrafter"/>
</dbReference>
<keyword evidence="5 6" id="KW-0472">Membrane</keyword>
<dbReference type="AlphaFoldDB" id="A0A068RIR6"/>
<dbReference type="OrthoDB" id="8907274at2759"/>
<organism evidence="8 9">
    <name type="scientific">Lichtheimia corymbifera JMRC:FSU:9682</name>
    <dbReference type="NCBI Taxonomy" id="1263082"/>
    <lineage>
        <taxon>Eukaryota</taxon>
        <taxon>Fungi</taxon>
        <taxon>Fungi incertae sedis</taxon>
        <taxon>Mucoromycota</taxon>
        <taxon>Mucoromycotina</taxon>
        <taxon>Mucoromycetes</taxon>
        <taxon>Mucorales</taxon>
        <taxon>Lichtheimiaceae</taxon>
        <taxon>Lichtheimia</taxon>
    </lineage>
</organism>
<dbReference type="InterPro" id="IPR000326">
    <property type="entry name" value="PAP2/HPO"/>
</dbReference>
<dbReference type="PANTHER" id="PTHR10165">
    <property type="entry name" value="LIPID PHOSPHATE PHOSPHATASE"/>
    <property type="match status" value="1"/>
</dbReference>
<feature type="transmembrane region" description="Helical" evidence="6">
    <location>
        <begin position="226"/>
        <end position="245"/>
    </location>
</feature>
<reference evidence="8" key="1">
    <citation type="submission" date="2013-08" db="EMBL/GenBank/DDBJ databases">
        <title>Gene expansion shapes genome architecture in the human pathogen Lichtheimia corymbifera: an evolutionary genomics analysis in the ancient terrestrial Mucorales (Mucoromycotina).</title>
        <authorList>
            <person name="Schwartze V.U."/>
            <person name="Winter S."/>
            <person name="Shelest E."/>
            <person name="Marcet-Houben M."/>
            <person name="Horn F."/>
            <person name="Wehner S."/>
            <person name="Hoffmann K."/>
            <person name="Riege K."/>
            <person name="Sammeth M."/>
            <person name="Nowrousian M."/>
            <person name="Valiante V."/>
            <person name="Linde J."/>
            <person name="Jacobsen I.D."/>
            <person name="Marz M."/>
            <person name="Brakhage A.A."/>
            <person name="Gabaldon T."/>
            <person name="Bocker S."/>
            <person name="Voigt K."/>
        </authorList>
    </citation>
    <scope>NUCLEOTIDE SEQUENCE [LARGE SCALE GENOMIC DNA]</scope>
    <source>
        <strain evidence="8">FSU 9682</strain>
    </source>
</reference>
<dbReference type="Proteomes" id="UP000027586">
    <property type="component" value="Unassembled WGS sequence"/>
</dbReference>
<accession>A0A068RIR6</accession>
<dbReference type="VEuPathDB" id="FungiDB:LCOR_01621.1"/>
<feature type="transmembrane region" description="Helical" evidence="6">
    <location>
        <begin position="199"/>
        <end position="220"/>
    </location>
</feature>
<evidence type="ECO:0000313" key="9">
    <source>
        <dbReference type="Proteomes" id="UP000027586"/>
    </source>
</evidence>
<keyword evidence="3 6" id="KW-0812">Transmembrane</keyword>
<feature type="domain" description="Phosphatidic acid phosphatase type 2/haloperoxidase" evidence="7">
    <location>
        <begin position="100"/>
        <end position="245"/>
    </location>
</feature>
<keyword evidence="4 6" id="KW-1133">Transmembrane helix</keyword>
<name>A0A068RIR6_9FUNG</name>
<dbReference type="EMBL" id="CBTN010000004">
    <property type="protein sequence ID" value="CDH49894.1"/>
    <property type="molecule type" value="Genomic_DNA"/>
</dbReference>
<dbReference type="GO" id="GO:0016020">
    <property type="term" value="C:membrane"/>
    <property type="evidence" value="ECO:0007669"/>
    <property type="project" value="UniProtKB-SubCell"/>
</dbReference>
<comment type="caution">
    <text evidence="8">The sequence shown here is derived from an EMBL/GenBank/DDBJ whole genome shotgun (WGS) entry which is preliminary data.</text>
</comment>
<dbReference type="STRING" id="1263082.A0A068RIR6"/>
<evidence type="ECO:0000259" key="7">
    <source>
        <dbReference type="SMART" id="SM00014"/>
    </source>
</evidence>
<evidence type="ECO:0000256" key="5">
    <source>
        <dbReference type="ARBA" id="ARBA00023136"/>
    </source>
</evidence>
<dbReference type="SUPFAM" id="SSF48317">
    <property type="entry name" value="Acid phosphatase/Vanadium-dependent haloperoxidase"/>
    <property type="match status" value="1"/>
</dbReference>
<comment type="similarity">
    <text evidence="2">Belongs to the PA-phosphatase related phosphoesterase family.</text>
</comment>
<feature type="transmembrane region" description="Helical" evidence="6">
    <location>
        <begin position="21"/>
        <end position="44"/>
    </location>
</feature>
<keyword evidence="9" id="KW-1185">Reference proteome</keyword>
<proteinExistence type="inferred from homology"/>
<dbReference type="PANTHER" id="PTHR10165:SF35">
    <property type="entry name" value="RE23632P"/>
    <property type="match status" value="1"/>
</dbReference>
<evidence type="ECO:0000256" key="6">
    <source>
        <dbReference type="SAM" id="Phobius"/>
    </source>
</evidence>
<dbReference type="SMART" id="SM00014">
    <property type="entry name" value="acidPPc"/>
    <property type="match status" value="1"/>
</dbReference>
<evidence type="ECO:0000313" key="8">
    <source>
        <dbReference type="EMBL" id="CDH49894.1"/>
    </source>
</evidence>
<evidence type="ECO:0000256" key="2">
    <source>
        <dbReference type="ARBA" id="ARBA00008816"/>
    </source>
</evidence>
<dbReference type="InterPro" id="IPR036938">
    <property type="entry name" value="PAP2/HPO_sf"/>
</dbReference>
<feature type="transmembrane region" description="Helical" evidence="6">
    <location>
        <begin position="99"/>
        <end position="120"/>
    </location>
</feature>
<dbReference type="GO" id="GO:0008195">
    <property type="term" value="F:phosphatidate phosphatase activity"/>
    <property type="evidence" value="ECO:0007669"/>
    <property type="project" value="TreeGrafter"/>
</dbReference>
<protein>
    <submittedName>
        <fullName evidence="8">Pap2-domain-containing protein</fullName>
    </submittedName>
</protein>
<comment type="subcellular location">
    <subcellularLocation>
        <location evidence="1">Membrane</location>
        <topology evidence="1">Multi-pass membrane protein</topology>
    </subcellularLocation>
</comment>
<evidence type="ECO:0000256" key="3">
    <source>
        <dbReference type="ARBA" id="ARBA00022692"/>
    </source>
</evidence>
<dbReference type="CDD" id="cd03390">
    <property type="entry name" value="PAP2_containing_1_like"/>
    <property type="match status" value="1"/>
</dbReference>
<dbReference type="GO" id="GO:0006644">
    <property type="term" value="P:phospholipid metabolic process"/>
    <property type="evidence" value="ECO:0007669"/>
    <property type="project" value="InterPro"/>
</dbReference>
<dbReference type="Gene3D" id="1.20.144.10">
    <property type="entry name" value="Phosphatidic acid phosphatase type 2/haloperoxidase"/>
    <property type="match status" value="1"/>
</dbReference>